<feature type="active site" description="Proton acceptor" evidence="6">
    <location>
        <position position="137"/>
    </location>
</feature>
<dbReference type="Proteomes" id="UP001249851">
    <property type="component" value="Unassembled WGS sequence"/>
</dbReference>
<evidence type="ECO:0000256" key="4">
    <source>
        <dbReference type="ARBA" id="ARBA00022840"/>
    </source>
</evidence>
<dbReference type="Pfam" id="PF00069">
    <property type="entry name" value="Pkinase"/>
    <property type="match status" value="2"/>
</dbReference>
<keyword evidence="3 11" id="KW-0418">Kinase</keyword>
<dbReference type="PANTHER" id="PTHR11042">
    <property type="entry name" value="EUKARYOTIC TRANSLATION INITIATION FACTOR 2-ALPHA KINASE EIF2-ALPHA KINASE -RELATED"/>
    <property type="match status" value="1"/>
</dbReference>
<feature type="binding site" evidence="8">
    <location>
        <position position="349"/>
    </location>
    <ligand>
        <name>ATP</name>
        <dbReference type="ChEBI" id="CHEBI:30616"/>
    </ligand>
</feature>
<dbReference type="PROSITE" id="PS50011">
    <property type="entry name" value="PROTEIN_KINASE_DOM"/>
    <property type="match status" value="2"/>
</dbReference>
<dbReference type="InterPro" id="IPR008271">
    <property type="entry name" value="Ser/Thr_kinase_AS"/>
</dbReference>
<feature type="binding site" evidence="7">
    <location>
        <position position="155"/>
    </location>
    <ligand>
        <name>Mg(2+)</name>
        <dbReference type="ChEBI" id="CHEBI:18420"/>
    </ligand>
</feature>
<dbReference type="InterPro" id="IPR050339">
    <property type="entry name" value="CC_SR_Kinase"/>
</dbReference>
<keyword evidence="4 8" id="KW-0067">ATP-binding</keyword>
<proteinExistence type="inferred from homology"/>
<sequence length="527" mass="60141">MAGLPNTIRVGHQRLRILQHLGSGAFGDVYKVKDRASSRVYALKDILCTDASDIDNVVREATTLYQLSHENVITIEGAYPFASLGDVHMLILTEYCGGGNLNERLRRRSREDQNSLWMTQMADALSYLHDKRVVHRDLKPENVLLTAYEEVKLADFGLAREFTALKTMYQLEDEPDSWLSHYTQYYMNTPCGTLHWMAPEVFTRHYTEKADVFSLGAIFFAILERTYVTLNGKRFYGAFKRIRRGRSQNRFGLGYAMANNPYTTIIFSRPAENSSLQKMQELTLRCLQYEEDDRPGAGAVHDELLARDEREDEEQDNEDEDDEEHLGSGAFGDVHKVKDEASSRVYALKDILCTDASKIDNVIREAATLYHLSHKNVIAIKGADRYTSNDDVHMLILTEYCGGGNLNERLRRGKVFAGHYTEKADVFSLGVIFFAILERTYITLNRKRFYGAFKEKVGLGFAMAKNPHATINFSRPTENSTKKKMQKLTLRCLEYEDDDRPSAAQVHDELLEKEEHQDSAEGSCIII</sequence>
<dbReference type="SUPFAM" id="SSF56112">
    <property type="entry name" value="Protein kinase-like (PK-like)"/>
    <property type="match status" value="2"/>
</dbReference>
<evidence type="ECO:0000256" key="9">
    <source>
        <dbReference type="SAM" id="MobiDB-lite"/>
    </source>
</evidence>
<name>A0AAD9Q8T1_ACRCE</name>
<dbReference type="Gene3D" id="3.30.200.20">
    <property type="entry name" value="Phosphorylase Kinase, domain 1"/>
    <property type="match status" value="1"/>
</dbReference>
<feature type="region of interest" description="Disordered" evidence="9">
    <location>
        <begin position="294"/>
        <end position="331"/>
    </location>
</feature>
<keyword evidence="7" id="KW-0479">Metal-binding</keyword>
<evidence type="ECO:0000313" key="11">
    <source>
        <dbReference type="EMBL" id="KAK2556829.1"/>
    </source>
</evidence>
<reference evidence="11" key="1">
    <citation type="journal article" date="2023" name="G3 (Bethesda)">
        <title>Whole genome assembly and annotation of the endangered Caribbean coral Acropora cervicornis.</title>
        <authorList>
            <person name="Selwyn J.D."/>
            <person name="Vollmer S.V."/>
        </authorList>
    </citation>
    <scope>NUCLEOTIDE SEQUENCE</scope>
    <source>
        <strain evidence="11">K2</strain>
    </source>
</reference>
<dbReference type="GO" id="GO:0004672">
    <property type="term" value="F:protein kinase activity"/>
    <property type="evidence" value="ECO:0007669"/>
    <property type="project" value="InterPro"/>
</dbReference>
<feature type="compositionally biased region" description="Acidic residues" evidence="9">
    <location>
        <begin position="310"/>
        <end position="324"/>
    </location>
</feature>
<dbReference type="GO" id="GO:0005737">
    <property type="term" value="C:cytoplasm"/>
    <property type="evidence" value="ECO:0007669"/>
    <property type="project" value="TreeGrafter"/>
</dbReference>
<comment type="caution">
    <text evidence="11">The sequence shown here is derived from an EMBL/GenBank/DDBJ whole genome shotgun (WGS) entry which is preliminary data.</text>
</comment>
<keyword evidence="12" id="KW-1185">Reference proteome</keyword>
<evidence type="ECO:0000256" key="2">
    <source>
        <dbReference type="ARBA" id="ARBA00022741"/>
    </source>
</evidence>
<feature type="domain" description="Protein kinase" evidence="10">
    <location>
        <begin position="15"/>
        <end position="304"/>
    </location>
</feature>
<dbReference type="InterPro" id="IPR000719">
    <property type="entry name" value="Prot_kinase_dom"/>
</dbReference>
<dbReference type="GO" id="GO:0005524">
    <property type="term" value="F:ATP binding"/>
    <property type="evidence" value="ECO:0007669"/>
    <property type="project" value="UniProtKB-UniRule"/>
</dbReference>
<dbReference type="GO" id="GO:0005634">
    <property type="term" value="C:nucleus"/>
    <property type="evidence" value="ECO:0007669"/>
    <property type="project" value="TreeGrafter"/>
</dbReference>
<evidence type="ECO:0000259" key="10">
    <source>
        <dbReference type="PROSITE" id="PS50011"/>
    </source>
</evidence>
<protein>
    <submittedName>
        <fullName evidence="11">Serine/threonine-protein kinase pdik1l-A</fullName>
    </submittedName>
</protein>
<comment type="similarity">
    <text evidence="5">Belongs to the protein kinase superfamily. Ser/Thr protein kinase family. GCN2 subfamily.</text>
</comment>
<dbReference type="PANTHER" id="PTHR11042:SF190">
    <property type="entry name" value="MITOSIS INHIBITOR PROTEIN KINASE MIK1"/>
    <property type="match status" value="1"/>
</dbReference>
<evidence type="ECO:0000256" key="1">
    <source>
        <dbReference type="ARBA" id="ARBA00022679"/>
    </source>
</evidence>
<dbReference type="GO" id="GO:0046872">
    <property type="term" value="F:metal ion binding"/>
    <property type="evidence" value="ECO:0007669"/>
    <property type="project" value="UniProtKB-KW"/>
</dbReference>
<feature type="domain" description="Protein kinase" evidence="10">
    <location>
        <begin position="320"/>
        <end position="527"/>
    </location>
</feature>
<feature type="compositionally biased region" description="Basic and acidic residues" evidence="9">
    <location>
        <begin position="300"/>
        <end position="309"/>
    </location>
</feature>
<keyword evidence="2 8" id="KW-0547">Nucleotide-binding</keyword>
<accession>A0AAD9Q8T1</accession>
<organism evidence="11 12">
    <name type="scientific">Acropora cervicornis</name>
    <name type="common">Staghorn coral</name>
    <dbReference type="NCBI Taxonomy" id="6130"/>
    <lineage>
        <taxon>Eukaryota</taxon>
        <taxon>Metazoa</taxon>
        <taxon>Cnidaria</taxon>
        <taxon>Anthozoa</taxon>
        <taxon>Hexacorallia</taxon>
        <taxon>Scleractinia</taxon>
        <taxon>Astrocoeniina</taxon>
        <taxon>Acroporidae</taxon>
        <taxon>Acropora</taxon>
    </lineage>
</organism>
<gene>
    <name evidence="11" type="ORF">P5673_021038</name>
</gene>
<reference evidence="11" key="2">
    <citation type="journal article" date="2023" name="Science">
        <title>Genomic signatures of disease resistance in endangered staghorn corals.</title>
        <authorList>
            <person name="Vollmer S.V."/>
            <person name="Selwyn J.D."/>
            <person name="Despard B.A."/>
            <person name="Roesel C.L."/>
        </authorList>
    </citation>
    <scope>NUCLEOTIDE SEQUENCE</scope>
    <source>
        <strain evidence="11">K2</strain>
    </source>
</reference>
<evidence type="ECO:0000256" key="7">
    <source>
        <dbReference type="PIRSR" id="PIRSR000615-3"/>
    </source>
</evidence>
<dbReference type="CDD" id="cd14014">
    <property type="entry name" value="STKc_PknB_like"/>
    <property type="match status" value="1"/>
</dbReference>
<feature type="binding site" evidence="7">
    <location>
        <position position="142"/>
    </location>
    <ligand>
        <name>Mg(2+)</name>
        <dbReference type="ChEBI" id="CHEBI:18420"/>
    </ligand>
</feature>
<feature type="binding site" evidence="8">
    <location>
        <position position="44"/>
    </location>
    <ligand>
        <name>ATP</name>
        <dbReference type="ChEBI" id="CHEBI:30616"/>
    </ligand>
</feature>
<dbReference type="AlphaFoldDB" id="A0AAD9Q8T1"/>
<evidence type="ECO:0000256" key="8">
    <source>
        <dbReference type="PROSITE-ProRule" id="PRU10141"/>
    </source>
</evidence>
<keyword evidence="7" id="KW-0460">Magnesium</keyword>
<dbReference type="Gene3D" id="1.10.510.10">
    <property type="entry name" value="Transferase(Phosphotransferase) domain 1"/>
    <property type="match status" value="2"/>
</dbReference>
<evidence type="ECO:0000256" key="3">
    <source>
        <dbReference type="ARBA" id="ARBA00022777"/>
    </source>
</evidence>
<evidence type="ECO:0000256" key="6">
    <source>
        <dbReference type="PIRSR" id="PIRSR000615-1"/>
    </source>
</evidence>
<dbReference type="SMART" id="SM00220">
    <property type="entry name" value="S_TKc"/>
    <property type="match status" value="1"/>
</dbReference>
<dbReference type="EMBL" id="JARQWQ010000053">
    <property type="protein sequence ID" value="KAK2556829.1"/>
    <property type="molecule type" value="Genomic_DNA"/>
</dbReference>
<evidence type="ECO:0000313" key="12">
    <source>
        <dbReference type="Proteomes" id="UP001249851"/>
    </source>
</evidence>
<dbReference type="InterPro" id="IPR011009">
    <property type="entry name" value="Kinase-like_dom_sf"/>
</dbReference>
<dbReference type="InterPro" id="IPR017441">
    <property type="entry name" value="Protein_kinase_ATP_BS"/>
</dbReference>
<dbReference type="PROSITE" id="PS00107">
    <property type="entry name" value="PROTEIN_KINASE_ATP"/>
    <property type="match status" value="2"/>
</dbReference>
<keyword evidence="1" id="KW-0808">Transferase</keyword>
<evidence type="ECO:0000256" key="5">
    <source>
        <dbReference type="ARBA" id="ARBA00037982"/>
    </source>
</evidence>
<dbReference type="PROSITE" id="PS00108">
    <property type="entry name" value="PROTEIN_KINASE_ST"/>
    <property type="match status" value="1"/>
</dbReference>